<keyword evidence="1" id="KW-0472">Membrane</keyword>
<organism evidence="2 3">
    <name type="scientific">Stappia sediminis</name>
    <dbReference type="NCBI Taxonomy" id="2692190"/>
    <lineage>
        <taxon>Bacteria</taxon>
        <taxon>Pseudomonadati</taxon>
        <taxon>Pseudomonadota</taxon>
        <taxon>Alphaproteobacteria</taxon>
        <taxon>Hyphomicrobiales</taxon>
        <taxon>Stappiaceae</taxon>
        <taxon>Stappia</taxon>
    </lineage>
</organism>
<keyword evidence="3" id="KW-1185">Reference proteome</keyword>
<dbReference type="Proteomes" id="UP000433101">
    <property type="component" value="Unassembled WGS sequence"/>
</dbReference>
<evidence type="ECO:0000313" key="2">
    <source>
        <dbReference type="EMBL" id="MXN66188.1"/>
    </source>
</evidence>
<keyword evidence="1" id="KW-1133">Transmembrane helix</keyword>
<evidence type="ECO:0000313" key="3">
    <source>
        <dbReference type="Proteomes" id="UP000433101"/>
    </source>
</evidence>
<feature type="transmembrane region" description="Helical" evidence="1">
    <location>
        <begin position="179"/>
        <end position="197"/>
    </location>
</feature>
<gene>
    <name evidence="2" type="ORF">GR183_14835</name>
</gene>
<evidence type="ECO:0000256" key="1">
    <source>
        <dbReference type="SAM" id="Phobius"/>
    </source>
</evidence>
<dbReference type="EMBL" id="WUMV01000007">
    <property type="protein sequence ID" value="MXN66188.1"/>
    <property type="molecule type" value="Genomic_DNA"/>
</dbReference>
<reference evidence="2 3" key="1">
    <citation type="submission" date="2019-12" db="EMBL/GenBank/DDBJ databases">
        <authorList>
            <person name="Li M."/>
        </authorList>
    </citation>
    <scope>NUCLEOTIDE SEQUENCE [LARGE SCALE GENOMIC DNA]</scope>
    <source>
        <strain evidence="2 3">GBMRC 2046</strain>
    </source>
</reference>
<sequence length="270" mass="29372">MQDELDPCGPPSEPEVRDALQRLLASPTFARSRKISRLVTYLVEETLLGRSSGLKEMTIALEVFDQTSEFNPRSNPIVRVNASRLRSLLRQHYSAKPEAVEIRLPSVGYVPKFTRTCPAEDRPAPLRRARDIRARAAFDLGESAACAIEAASPPAGDTGSEGEGRTMWSRVQATLSSPLSVAMISLNIIIAVLFSVLQGDATASGRWTDARSGVMQTPYPQEGESVLLLCQPDELFGASEADGRMPVSVNGMTVRCRAVIQAAGMYLSKY</sequence>
<keyword evidence="1" id="KW-0812">Transmembrane</keyword>
<accession>A0A7X3LW67</accession>
<dbReference type="RefSeq" id="WP_160776438.1">
    <property type="nucleotide sequence ID" value="NZ_WUMV01000007.1"/>
</dbReference>
<proteinExistence type="predicted"/>
<comment type="caution">
    <text evidence="2">The sequence shown here is derived from an EMBL/GenBank/DDBJ whole genome shotgun (WGS) entry which is preliminary data.</text>
</comment>
<name>A0A7X3LW67_9HYPH</name>
<dbReference type="AlphaFoldDB" id="A0A7X3LW67"/>
<protein>
    <submittedName>
        <fullName evidence="2">Uncharacterized protein</fullName>
    </submittedName>
</protein>